<keyword evidence="5" id="KW-0762">Sugar transport</keyword>
<dbReference type="RefSeq" id="WP_091687003.1">
    <property type="nucleotide sequence ID" value="NZ_BAABFM010000023.1"/>
</dbReference>
<proteinExistence type="inferred from homology"/>
<feature type="transmembrane region" description="Helical" evidence="9">
    <location>
        <begin position="21"/>
        <end position="42"/>
    </location>
</feature>
<feature type="transmembrane region" description="Helical" evidence="9">
    <location>
        <begin position="253"/>
        <end position="276"/>
    </location>
</feature>
<evidence type="ECO:0000256" key="7">
    <source>
        <dbReference type="ARBA" id="ARBA00022989"/>
    </source>
</evidence>
<keyword evidence="7 9" id="KW-1133">Transmembrane helix</keyword>
<sequence length="290" mass="33293">MKRQKTSMKMRQFITNTIVHVFLSILGFIWVLPIFFVILTSFRKEAGQYKSYIFPRAYTLDNYKKLFDQASSLTFGRWFTNTLIVAIFTCLFSAFFVLCVSYVMSRLRFKMRKKFLNIAMILGMFPGFMSMYAIYFILKGFGMLEAGPLKLVALVMVYSGGAGLGFLVAKGFFDTIPKTIDEAAFIDGATKWDVFRKITIPLSKPIIVITILNSFMAPWVDYIFAKVILGQDRKYYTIAIGLWTMLEKEFVEYYYTQFFAGCVLISIPIAILFLIIQRFYVEGVSGAVKG</sequence>
<dbReference type="GO" id="GO:0005886">
    <property type="term" value="C:plasma membrane"/>
    <property type="evidence" value="ECO:0007669"/>
    <property type="project" value="UniProtKB-SubCell"/>
</dbReference>
<keyword evidence="6 9" id="KW-0812">Transmembrane</keyword>
<dbReference type="PROSITE" id="PS50928">
    <property type="entry name" value="ABC_TM1"/>
    <property type="match status" value="1"/>
</dbReference>
<keyword evidence="12" id="KW-1185">Reference proteome</keyword>
<evidence type="ECO:0000256" key="4">
    <source>
        <dbReference type="ARBA" id="ARBA00022475"/>
    </source>
</evidence>
<dbReference type="PANTHER" id="PTHR32243:SF50">
    <property type="entry name" value="MALTOSE_MALTODEXTRIN TRANSPORT SYSTEM PERMEASE PROTEIN MALG"/>
    <property type="match status" value="1"/>
</dbReference>
<dbReference type="GO" id="GO:0042956">
    <property type="term" value="P:maltodextrin transmembrane transport"/>
    <property type="evidence" value="ECO:0007669"/>
    <property type="project" value="TreeGrafter"/>
</dbReference>
<evidence type="ECO:0000256" key="2">
    <source>
        <dbReference type="ARBA" id="ARBA00009047"/>
    </source>
</evidence>
<dbReference type="InterPro" id="IPR050901">
    <property type="entry name" value="BP-dep_ABC_trans_perm"/>
</dbReference>
<feature type="transmembrane region" description="Helical" evidence="9">
    <location>
        <begin position="206"/>
        <end position="225"/>
    </location>
</feature>
<feature type="transmembrane region" description="Helical" evidence="9">
    <location>
        <begin position="115"/>
        <end position="137"/>
    </location>
</feature>
<evidence type="ECO:0000256" key="9">
    <source>
        <dbReference type="RuleBase" id="RU363032"/>
    </source>
</evidence>
<dbReference type="Gene3D" id="1.10.3720.10">
    <property type="entry name" value="MetI-like"/>
    <property type="match status" value="1"/>
</dbReference>
<reference evidence="11 12" key="1">
    <citation type="submission" date="2016-10" db="EMBL/GenBank/DDBJ databases">
        <authorList>
            <person name="de Groot N.N."/>
        </authorList>
    </citation>
    <scope>NUCLEOTIDE SEQUENCE [LARGE SCALE GENOMIC DNA]</scope>
    <source>
        <strain evidence="11 12">DSM 1283</strain>
    </source>
</reference>
<evidence type="ECO:0000256" key="3">
    <source>
        <dbReference type="ARBA" id="ARBA00022448"/>
    </source>
</evidence>
<evidence type="ECO:0000256" key="8">
    <source>
        <dbReference type="ARBA" id="ARBA00023136"/>
    </source>
</evidence>
<comment type="similarity">
    <text evidence="2">Belongs to the binding-protein-dependent transport system permease family. MalFG subfamily.</text>
</comment>
<comment type="subcellular location">
    <subcellularLocation>
        <location evidence="1 9">Cell membrane</location>
        <topology evidence="1 9">Multi-pass membrane protein</topology>
    </subcellularLocation>
</comment>
<dbReference type="CDD" id="cd06261">
    <property type="entry name" value="TM_PBP2"/>
    <property type="match status" value="1"/>
</dbReference>
<name>A0A1I5G9X8_9FIRM</name>
<dbReference type="PANTHER" id="PTHR32243">
    <property type="entry name" value="MALTOSE TRANSPORT SYSTEM PERMEASE-RELATED"/>
    <property type="match status" value="1"/>
</dbReference>
<dbReference type="InterPro" id="IPR000515">
    <property type="entry name" value="MetI-like"/>
</dbReference>
<evidence type="ECO:0000313" key="12">
    <source>
        <dbReference type="Proteomes" id="UP000198806"/>
    </source>
</evidence>
<feature type="transmembrane region" description="Helical" evidence="9">
    <location>
        <begin position="149"/>
        <end position="169"/>
    </location>
</feature>
<accession>A0A1I5G9X8</accession>
<feature type="domain" description="ABC transmembrane type-1" evidence="10">
    <location>
        <begin position="79"/>
        <end position="276"/>
    </location>
</feature>
<evidence type="ECO:0000256" key="1">
    <source>
        <dbReference type="ARBA" id="ARBA00004651"/>
    </source>
</evidence>
<keyword evidence="8 9" id="KW-0472">Membrane</keyword>
<keyword evidence="4" id="KW-1003">Cell membrane</keyword>
<dbReference type="AlphaFoldDB" id="A0A1I5G9X8"/>
<evidence type="ECO:0000313" key="11">
    <source>
        <dbReference type="EMBL" id="SFO32804.1"/>
    </source>
</evidence>
<dbReference type="STRING" id="1527.SAMN04489757_11840"/>
<dbReference type="EMBL" id="FOWD01000018">
    <property type="protein sequence ID" value="SFO32804.1"/>
    <property type="molecule type" value="Genomic_DNA"/>
</dbReference>
<dbReference type="InterPro" id="IPR035906">
    <property type="entry name" value="MetI-like_sf"/>
</dbReference>
<dbReference type="OrthoDB" id="9794684at2"/>
<feature type="transmembrane region" description="Helical" evidence="9">
    <location>
        <begin position="83"/>
        <end position="103"/>
    </location>
</feature>
<dbReference type="Proteomes" id="UP000198806">
    <property type="component" value="Unassembled WGS sequence"/>
</dbReference>
<dbReference type="SUPFAM" id="SSF161098">
    <property type="entry name" value="MetI-like"/>
    <property type="match status" value="1"/>
</dbReference>
<dbReference type="GO" id="GO:0015423">
    <property type="term" value="F:ABC-type maltose transporter activity"/>
    <property type="evidence" value="ECO:0007669"/>
    <property type="project" value="TreeGrafter"/>
</dbReference>
<evidence type="ECO:0000256" key="6">
    <source>
        <dbReference type="ARBA" id="ARBA00022692"/>
    </source>
</evidence>
<dbReference type="Pfam" id="PF00528">
    <property type="entry name" value="BPD_transp_1"/>
    <property type="match status" value="1"/>
</dbReference>
<gene>
    <name evidence="11" type="ORF">SAMN04489757_11840</name>
</gene>
<organism evidence="11 12">
    <name type="scientific">Anaerocolumna aminovalerica</name>
    <dbReference type="NCBI Taxonomy" id="1527"/>
    <lineage>
        <taxon>Bacteria</taxon>
        <taxon>Bacillati</taxon>
        <taxon>Bacillota</taxon>
        <taxon>Clostridia</taxon>
        <taxon>Lachnospirales</taxon>
        <taxon>Lachnospiraceae</taxon>
        <taxon>Anaerocolumna</taxon>
    </lineage>
</organism>
<protein>
    <submittedName>
        <fullName evidence="11">Carbohydrate ABC transporter membrane protein 2, CUT1 family</fullName>
    </submittedName>
</protein>
<evidence type="ECO:0000259" key="10">
    <source>
        <dbReference type="PROSITE" id="PS50928"/>
    </source>
</evidence>
<evidence type="ECO:0000256" key="5">
    <source>
        <dbReference type="ARBA" id="ARBA00022597"/>
    </source>
</evidence>
<keyword evidence="3 9" id="KW-0813">Transport</keyword>